<evidence type="ECO:0000256" key="5">
    <source>
        <dbReference type="ARBA" id="ARBA00023239"/>
    </source>
</evidence>
<dbReference type="RefSeq" id="WP_267846673.1">
    <property type="nucleotide sequence ID" value="NZ_JAPMXC010000001.1"/>
</dbReference>
<protein>
    <submittedName>
        <fullName evidence="7">Phenylacetaldoxime dehydratase family protein</fullName>
    </submittedName>
</protein>
<evidence type="ECO:0000313" key="7">
    <source>
        <dbReference type="EMBL" id="MCY0386991.1"/>
    </source>
</evidence>
<evidence type="ECO:0000256" key="1">
    <source>
        <dbReference type="ARBA" id="ARBA00001970"/>
    </source>
</evidence>
<dbReference type="EMBL" id="JAPMXC010000001">
    <property type="protein sequence ID" value="MCY0386991.1"/>
    <property type="molecule type" value="Genomic_DNA"/>
</dbReference>
<evidence type="ECO:0000256" key="4">
    <source>
        <dbReference type="ARBA" id="ARBA00023004"/>
    </source>
</evidence>
<comment type="similarity">
    <text evidence="6">Belongs to the heme-containing dehydratase family.</text>
</comment>
<organism evidence="7 8">
    <name type="scientific">Robbsia betulipollinis</name>
    <dbReference type="NCBI Taxonomy" id="2981849"/>
    <lineage>
        <taxon>Bacteria</taxon>
        <taxon>Pseudomonadati</taxon>
        <taxon>Pseudomonadota</taxon>
        <taxon>Betaproteobacteria</taxon>
        <taxon>Burkholderiales</taxon>
        <taxon>Burkholderiaceae</taxon>
        <taxon>Robbsia</taxon>
    </lineage>
</organism>
<keyword evidence="4" id="KW-0408">Iron</keyword>
<comment type="caution">
    <text evidence="7">The sequence shown here is derived from an EMBL/GenBank/DDBJ whole genome shotgun (WGS) entry which is preliminary data.</text>
</comment>
<evidence type="ECO:0000256" key="3">
    <source>
        <dbReference type="ARBA" id="ARBA00022723"/>
    </source>
</evidence>
<sequence length="354" mass="39163">MESAIPRHLQCPRTLQRRVDDGYTPPFPAWTARPSRPGQTIVMALLGVQACGAHAERDACAGLRQIVAGLHAHGAPLHCDVAHQVDECGYVTMIAITYWRDVAAYDAWAGRPDIDAWWRAPARLTDGVGWFREVLAPAEQRYETLFSAPDRLEAGGAALGRLSQEIMEHGYWGSMRDRLPLSQTDPLSASGALTIIDGAPGPGARVRVAGHANLAVIRSGQDWSDTAGEERRLYCDNIAPVLRAGMDFLRDAGTSVGCYANRYMQQRDVAGRPVEKTFGLSYWHSLTELERWAESHATHVAIFGTFMQVVQELNFALRLRLYHEVAVLTSGQQRYEYVNCHARSGILNGLPRES</sequence>
<name>A0ABT3ZKC0_9BURK</name>
<keyword evidence="5" id="KW-0456">Lyase</keyword>
<gene>
    <name evidence="7" type="ORF">OVY01_07035</name>
</gene>
<proteinExistence type="inferred from homology"/>
<dbReference type="Pfam" id="PF13816">
    <property type="entry name" value="Dehydratase_hem"/>
    <property type="match status" value="1"/>
</dbReference>
<dbReference type="InterPro" id="IPR025702">
    <property type="entry name" value="OXD"/>
</dbReference>
<evidence type="ECO:0000256" key="2">
    <source>
        <dbReference type="ARBA" id="ARBA00022617"/>
    </source>
</evidence>
<keyword evidence="8" id="KW-1185">Reference proteome</keyword>
<keyword evidence="2" id="KW-0349">Heme</keyword>
<comment type="cofactor">
    <cofactor evidence="1">
        <name>heme b</name>
        <dbReference type="ChEBI" id="CHEBI:60344"/>
    </cofactor>
</comment>
<evidence type="ECO:0000313" key="8">
    <source>
        <dbReference type="Proteomes" id="UP001082899"/>
    </source>
</evidence>
<keyword evidence="3" id="KW-0479">Metal-binding</keyword>
<dbReference type="Proteomes" id="UP001082899">
    <property type="component" value="Unassembled WGS sequence"/>
</dbReference>
<accession>A0ABT3ZKC0</accession>
<reference evidence="7" key="1">
    <citation type="submission" date="2022-11" db="EMBL/GenBank/DDBJ databases">
        <title>Robbsia betulipollinis sp. nov., isolated from pollen of birch (Betula pendula).</title>
        <authorList>
            <person name="Shi H."/>
            <person name="Ambika Manirajan B."/>
            <person name="Ratering S."/>
            <person name="Geissler-Plaum R."/>
            <person name="Schnell S."/>
        </authorList>
    </citation>
    <scope>NUCLEOTIDE SEQUENCE</scope>
    <source>
        <strain evidence="7">Bb-Pol-6</strain>
    </source>
</reference>
<evidence type="ECO:0000256" key="6">
    <source>
        <dbReference type="ARBA" id="ARBA00034312"/>
    </source>
</evidence>